<evidence type="ECO:0000256" key="1">
    <source>
        <dbReference type="SAM" id="MobiDB-lite"/>
    </source>
</evidence>
<gene>
    <name evidence="2" type="ORF">SDC9_206278</name>
</gene>
<dbReference type="EMBL" id="VSSQ01131425">
    <property type="protein sequence ID" value="MPN58571.1"/>
    <property type="molecule type" value="Genomic_DNA"/>
</dbReference>
<organism evidence="2">
    <name type="scientific">bioreactor metagenome</name>
    <dbReference type="NCBI Taxonomy" id="1076179"/>
    <lineage>
        <taxon>unclassified sequences</taxon>
        <taxon>metagenomes</taxon>
        <taxon>ecological metagenomes</taxon>
    </lineage>
</organism>
<sequence>MIEYAEGGGNRLLKADNPRLQALQVGIGRQGCSLCDQLVADAQAVQRERRRAGTECSINCYPTHPFRSGTGELLLELIDDIKHVLLGDDMAVTQKRRQQQTVAQRVDTPRDASGVPIYGGNGRRFENRIVRPAYMT</sequence>
<evidence type="ECO:0000313" key="2">
    <source>
        <dbReference type="EMBL" id="MPN58571.1"/>
    </source>
</evidence>
<feature type="region of interest" description="Disordered" evidence="1">
    <location>
        <begin position="98"/>
        <end position="118"/>
    </location>
</feature>
<proteinExistence type="predicted"/>
<accession>A0A645J4K5</accession>
<name>A0A645J4K5_9ZZZZ</name>
<dbReference type="AlphaFoldDB" id="A0A645J4K5"/>
<protein>
    <submittedName>
        <fullName evidence="2">Uncharacterized protein</fullName>
    </submittedName>
</protein>
<comment type="caution">
    <text evidence="2">The sequence shown here is derived from an EMBL/GenBank/DDBJ whole genome shotgun (WGS) entry which is preliminary data.</text>
</comment>
<reference evidence="2" key="1">
    <citation type="submission" date="2019-08" db="EMBL/GenBank/DDBJ databases">
        <authorList>
            <person name="Kucharzyk K."/>
            <person name="Murdoch R.W."/>
            <person name="Higgins S."/>
            <person name="Loffler F."/>
        </authorList>
    </citation>
    <scope>NUCLEOTIDE SEQUENCE</scope>
</reference>